<dbReference type="PANTHER" id="PTHR25462:SF296">
    <property type="entry name" value="MEIOTIC P26, ISOFORM F"/>
    <property type="match status" value="1"/>
</dbReference>
<evidence type="ECO:0000313" key="9">
    <source>
        <dbReference type="EMBL" id="KAL3884089.1"/>
    </source>
</evidence>
<keyword evidence="2" id="KW-0479">Metal-binding</keyword>
<dbReference type="Pfam" id="PF22586">
    <property type="entry name" value="ANCHR-like_BBOX"/>
    <property type="match status" value="1"/>
</dbReference>
<dbReference type="Gene3D" id="3.30.40.10">
    <property type="entry name" value="Zinc/RING finger domain, C3HC4 (zinc finger)"/>
    <property type="match status" value="1"/>
</dbReference>
<dbReference type="SUPFAM" id="SSF57850">
    <property type="entry name" value="RING/U-box"/>
    <property type="match status" value="1"/>
</dbReference>
<feature type="domain" description="B box-type" evidence="8">
    <location>
        <begin position="164"/>
        <end position="204"/>
    </location>
</feature>
<dbReference type="SMART" id="SM00336">
    <property type="entry name" value="BBOX"/>
    <property type="match status" value="2"/>
</dbReference>
<dbReference type="Pfam" id="PF13445">
    <property type="entry name" value="zf-RING_UBOX"/>
    <property type="match status" value="1"/>
</dbReference>
<dbReference type="InterPro" id="IPR000315">
    <property type="entry name" value="Znf_B-box"/>
</dbReference>
<evidence type="ECO:0000256" key="6">
    <source>
        <dbReference type="SAM" id="Coils"/>
    </source>
</evidence>
<reference evidence="9 10" key="1">
    <citation type="submission" date="2024-11" db="EMBL/GenBank/DDBJ databases">
        <title>Chromosome-level genome assembly of the freshwater bivalve Anodonta woodiana.</title>
        <authorList>
            <person name="Chen X."/>
        </authorList>
    </citation>
    <scope>NUCLEOTIDE SEQUENCE [LARGE SCALE GENOMIC DNA]</scope>
    <source>
        <strain evidence="9">MN2024</strain>
        <tissue evidence="9">Gills</tissue>
    </source>
</reference>
<keyword evidence="4" id="KW-0862">Zinc</keyword>
<dbReference type="GO" id="GO:0008270">
    <property type="term" value="F:zinc ion binding"/>
    <property type="evidence" value="ECO:0007669"/>
    <property type="project" value="UniProtKB-KW"/>
</dbReference>
<proteinExistence type="predicted"/>
<feature type="domain" description="B box-type" evidence="8">
    <location>
        <begin position="95"/>
        <end position="145"/>
    </location>
</feature>
<protein>
    <submittedName>
        <fullName evidence="9">Uncharacterized protein</fullName>
    </submittedName>
</protein>
<organism evidence="9 10">
    <name type="scientific">Sinanodonta woodiana</name>
    <name type="common">Chinese pond mussel</name>
    <name type="synonym">Anodonta woodiana</name>
    <dbReference type="NCBI Taxonomy" id="1069815"/>
    <lineage>
        <taxon>Eukaryota</taxon>
        <taxon>Metazoa</taxon>
        <taxon>Spiralia</taxon>
        <taxon>Lophotrochozoa</taxon>
        <taxon>Mollusca</taxon>
        <taxon>Bivalvia</taxon>
        <taxon>Autobranchia</taxon>
        <taxon>Heteroconchia</taxon>
        <taxon>Palaeoheterodonta</taxon>
        <taxon>Unionida</taxon>
        <taxon>Unionoidea</taxon>
        <taxon>Unionidae</taxon>
        <taxon>Unioninae</taxon>
        <taxon>Sinanodonta</taxon>
    </lineage>
</organism>
<keyword evidence="10" id="KW-1185">Reference proteome</keyword>
<dbReference type="InterPro" id="IPR017907">
    <property type="entry name" value="Znf_RING_CS"/>
</dbReference>
<dbReference type="PROSITE" id="PS50089">
    <property type="entry name" value="ZF_RING_2"/>
    <property type="match status" value="1"/>
</dbReference>
<evidence type="ECO:0000256" key="2">
    <source>
        <dbReference type="ARBA" id="ARBA00022723"/>
    </source>
</evidence>
<dbReference type="SUPFAM" id="SSF101898">
    <property type="entry name" value="NHL repeat"/>
    <property type="match status" value="1"/>
</dbReference>
<dbReference type="Proteomes" id="UP001634394">
    <property type="component" value="Unassembled WGS sequence"/>
</dbReference>
<evidence type="ECO:0000256" key="3">
    <source>
        <dbReference type="ARBA" id="ARBA00022771"/>
    </source>
</evidence>
<keyword evidence="3 5" id="KW-0863">Zinc-finger</keyword>
<evidence type="ECO:0000259" key="8">
    <source>
        <dbReference type="PROSITE" id="PS50119"/>
    </source>
</evidence>
<name>A0ABD3XCT1_SINWO</name>
<accession>A0ABD3XCT1</accession>
<evidence type="ECO:0000313" key="10">
    <source>
        <dbReference type="Proteomes" id="UP001634394"/>
    </source>
</evidence>
<dbReference type="InterPro" id="IPR027370">
    <property type="entry name" value="Znf-RING_euk"/>
</dbReference>
<evidence type="ECO:0000256" key="4">
    <source>
        <dbReference type="ARBA" id="ARBA00022833"/>
    </source>
</evidence>
<gene>
    <name evidence="9" type="ORF">ACJMK2_030311</name>
</gene>
<dbReference type="AlphaFoldDB" id="A0ABD3XCT1"/>
<comment type="caution">
    <text evidence="9">The sequence shown here is derived from an EMBL/GenBank/DDBJ whole genome shotgun (WGS) entry which is preliminary data.</text>
</comment>
<evidence type="ECO:0000256" key="5">
    <source>
        <dbReference type="PROSITE-ProRule" id="PRU00024"/>
    </source>
</evidence>
<dbReference type="InterPro" id="IPR001841">
    <property type="entry name" value="Znf_RING"/>
</dbReference>
<dbReference type="PANTHER" id="PTHR25462">
    <property type="entry name" value="BONUS, ISOFORM C-RELATED"/>
    <property type="match status" value="1"/>
</dbReference>
<dbReference type="InterPro" id="IPR013083">
    <property type="entry name" value="Znf_RING/FYVE/PHD"/>
</dbReference>
<sequence>MACALGISDTAEGSTCPICLDVFASPRQLSCMHTFCQCCLQSYLIDHVSEEGGKEIVCPVCRTVIDIPRKERPVEEWALSFPINEVLQLTSSKSKVERLCNSCTSENMSEPAVQFCVECKEAFCETCLKFHRKLNATKDHKTININEISNNLETRLKNGNGFGCPKHAIKEIEFFCKSHDMVCCATCLFNDHRECKLVHDLTNNTESLLRDVNTQEILRKLKAIEDSLKEFMAQKKADISDLSVKVNELEDQIQQIRRNINEKLDEMEKAVKMEGNRLYKEGMIQHQDDIQQCQSLMNAVRNSHTFLEIVSRHGSDKQLLLASSKTKTQLAFYVNNVRDRFCRAESISFNLEISSHVNAILSNDTTCIGRIIPSIVSTFLPLAGVDVPLRDMKAELSKVVDVNLPDSTTTAFVGIAHLSGDRILLACWHQNKCFVLDPSYNFITSCSLSSHPWDVRVLDNNKVAVSMPNINTIGILSVNGGSITTNTLLKTTYACWGVDFISTDRYVISGREGNTSCWSIITSEGNEEFRHNICSLGSNSYVKVNNTKTRVFVAVTENHAVHCFSLEDRSQLFVYKSGFFVCLPYGIALDRDGDVYVAGHDSGNVHKLSQEGRPLQVISSDVPTKPLQISFNNKGDGFILSNESSESNKLHVFSHK</sequence>
<dbReference type="InterPro" id="IPR047153">
    <property type="entry name" value="TRIM45/56/19-like"/>
</dbReference>
<dbReference type="Gene3D" id="2.120.10.30">
    <property type="entry name" value="TolB, C-terminal domain"/>
    <property type="match status" value="1"/>
</dbReference>
<dbReference type="SMART" id="SM00184">
    <property type="entry name" value="RING"/>
    <property type="match status" value="1"/>
</dbReference>
<keyword evidence="6" id="KW-0175">Coiled coil</keyword>
<dbReference type="PROSITE" id="PS00518">
    <property type="entry name" value="ZF_RING_1"/>
    <property type="match status" value="1"/>
</dbReference>
<dbReference type="PROSITE" id="PS50119">
    <property type="entry name" value="ZF_BBOX"/>
    <property type="match status" value="2"/>
</dbReference>
<feature type="domain" description="RING-type" evidence="7">
    <location>
        <begin position="16"/>
        <end position="62"/>
    </location>
</feature>
<dbReference type="Gene3D" id="3.30.160.60">
    <property type="entry name" value="Classic Zinc Finger"/>
    <property type="match status" value="1"/>
</dbReference>
<evidence type="ECO:0000259" key="7">
    <source>
        <dbReference type="PROSITE" id="PS50089"/>
    </source>
</evidence>
<dbReference type="InterPro" id="IPR011042">
    <property type="entry name" value="6-blade_b-propeller_TolB-like"/>
</dbReference>
<feature type="coiled-coil region" evidence="6">
    <location>
        <begin position="232"/>
        <end position="277"/>
    </location>
</feature>
<evidence type="ECO:0000256" key="1">
    <source>
        <dbReference type="ARBA" id="ARBA00022553"/>
    </source>
</evidence>
<dbReference type="EMBL" id="JBJQND010000003">
    <property type="protein sequence ID" value="KAL3884089.1"/>
    <property type="molecule type" value="Genomic_DNA"/>
</dbReference>
<keyword evidence="1" id="KW-0597">Phosphoprotein</keyword>